<dbReference type="EMBL" id="CP106738">
    <property type="protein sequence ID" value="UXX81955.1"/>
    <property type="molecule type" value="Genomic_DNA"/>
</dbReference>
<dbReference type="PIRSF" id="PIRSF500176">
    <property type="entry name" value="L_ASNase"/>
    <property type="match status" value="1"/>
</dbReference>
<evidence type="ECO:0000259" key="4">
    <source>
        <dbReference type="Pfam" id="PF00710"/>
    </source>
</evidence>
<dbReference type="SUPFAM" id="SSF53774">
    <property type="entry name" value="Glutaminase/Asparaginase"/>
    <property type="match status" value="1"/>
</dbReference>
<proteinExistence type="inferred from homology"/>
<dbReference type="InterPro" id="IPR041725">
    <property type="entry name" value="L-asparaginase_I"/>
</dbReference>
<evidence type="ECO:0000256" key="3">
    <source>
        <dbReference type="PROSITE-ProRule" id="PRU10100"/>
    </source>
</evidence>
<sequence length="322" mass="33761">MTSRRILLIHTGGTIGMVRTDHGFAPQDGVVEDEIARLLAGPHAGLSIKMVRLDPLIDSANATPSDWNRIATAIADHHAKYDGFLVTHGTDTLAFCAAALTFALEGLERPVILTGAMLPLTEPGSDGQRNLSDALSALDHTAPGVHVQFAGRLMHGARLRKTHSHSFDAFAAEPTNAPPLRIGPTLVQHNYPGAQVAVLPVAPGGAGAVLEYAAQQCDGIVLRCFGSGTVPNTQEMQNALRTAETRAIPIIAVSQCPEGGIALGTYAAGAILSRHGVVDGHDMTVEAAYAKLLLALAQERNLAGQRTFLATPLCGEFSAPRA</sequence>
<feature type="active site" evidence="3">
    <location>
        <position position="90"/>
    </location>
</feature>
<dbReference type="Proteomes" id="UP001064087">
    <property type="component" value="Chromosome"/>
</dbReference>
<dbReference type="Pfam" id="PF17763">
    <property type="entry name" value="Asparaginase_C"/>
    <property type="match status" value="1"/>
</dbReference>
<dbReference type="InterPro" id="IPR006034">
    <property type="entry name" value="Asparaginase/glutaminase-like"/>
</dbReference>
<dbReference type="InterPro" id="IPR027474">
    <property type="entry name" value="L-asparaginase_N"/>
</dbReference>
<evidence type="ECO:0000256" key="1">
    <source>
        <dbReference type="ARBA" id="ARBA00010518"/>
    </source>
</evidence>
<dbReference type="InterPro" id="IPR027475">
    <property type="entry name" value="Asparaginase/glutaminase_AS2"/>
</dbReference>
<dbReference type="Pfam" id="PF00710">
    <property type="entry name" value="Asparaginase"/>
    <property type="match status" value="1"/>
</dbReference>
<name>A0ABY6D744_9RHOB</name>
<dbReference type="CDD" id="cd08963">
    <property type="entry name" value="L-asparaginase_I"/>
    <property type="match status" value="1"/>
</dbReference>
<keyword evidence="7" id="KW-1185">Reference proteome</keyword>
<dbReference type="PANTHER" id="PTHR11707">
    <property type="entry name" value="L-ASPARAGINASE"/>
    <property type="match status" value="1"/>
</dbReference>
<dbReference type="Gene3D" id="3.40.50.40">
    <property type="match status" value="1"/>
</dbReference>
<dbReference type="SFLD" id="SFLDS00057">
    <property type="entry name" value="Glutaminase/Asparaginase"/>
    <property type="match status" value="1"/>
</dbReference>
<feature type="active site" evidence="2">
    <location>
        <position position="14"/>
    </location>
</feature>
<feature type="domain" description="Asparaginase/glutaminase C-terminal" evidence="5">
    <location>
        <begin position="195"/>
        <end position="304"/>
    </location>
</feature>
<dbReference type="PANTHER" id="PTHR11707:SF28">
    <property type="entry name" value="60 KDA LYSOPHOSPHOLIPASE"/>
    <property type="match status" value="1"/>
</dbReference>
<dbReference type="PROSITE" id="PS51732">
    <property type="entry name" value="ASN_GLN_ASE_3"/>
    <property type="match status" value="1"/>
</dbReference>
<dbReference type="InterPro" id="IPR040919">
    <property type="entry name" value="Asparaginase_C"/>
</dbReference>
<dbReference type="InterPro" id="IPR036152">
    <property type="entry name" value="Asp/glu_Ase-like_sf"/>
</dbReference>
<gene>
    <name evidence="6" type="ORF">N7U68_12585</name>
</gene>
<evidence type="ECO:0000256" key="2">
    <source>
        <dbReference type="PROSITE-ProRule" id="PRU10099"/>
    </source>
</evidence>
<feature type="domain" description="L-asparaginase N-terminal" evidence="4">
    <location>
        <begin position="5"/>
        <end position="174"/>
    </location>
</feature>
<dbReference type="SMART" id="SM00870">
    <property type="entry name" value="Asparaginase"/>
    <property type="match status" value="1"/>
</dbReference>
<dbReference type="InterPro" id="IPR037152">
    <property type="entry name" value="L-asparaginase_N_sf"/>
</dbReference>
<organism evidence="6 7">
    <name type="scientific">Roseovarius pelagicus</name>
    <dbReference type="NCBI Taxonomy" id="2980108"/>
    <lineage>
        <taxon>Bacteria</taxon>
        <taxon>Pseudomonadati</taxon>
        <taxon>Pseudomonadota</taxon>
        <taxon>Alphaproteobacteria</taxon>
        <taxon>Rhodobacterales</taxon>
        <taxon>Roseobacteraceae</taxon>
        <taxon>Roseovarius</taxon>
    </lineage>
</organism>
<dbReference type="PROSITE" id="PS00917">
    <property type="entry name" value="ASN_GLN_ASE_2"/>
    <property type="match status" value="1"/>
</dbReference>
<evidence type="ECO:0000313" key="6">
    <source>
        <dbReference type="EMBL" id="UXX81955.1"/>
    </source>
</evidence>
<accession>A0ABY6D744</accession>
<evidence type="ECO:0000313" key="7">
    <source>
        <dbReference type="Proteomes" id="UP001064087"/>
    </source>
</evidence>
<dbReference type="Gene3D" id="3.40.50.1170">
    <property type="entry name" value="L-asparaginase, N-terminal domain"/>
    <property type="match status" value="1"/>
</dbReference>
<dbReference type="PRINTS" id="PR00139">
    <property type="entry name" value="ASNGLNASE"/>
</dbReference>
<evidence type="ECO:0000259" key="5">
    <source>
        <dbReference type="Pfam" id="PF17763"/>
    </source>
</evidence>
<dbReference type="InterPro" id="IPR020827">
    <property type="entry name" value="Asparaginase/glutaminase_AS1"/>
</dbReference>
<dbReference type="RefSeq" id="WP_263047021.1">
    <property type="nucleotide sequence ID" value="NZ_CP106738.1"/>
</dbReference>
<dbReference type="PROSITE" id="PS00144">
    <property type="entry name" value="ASN_GLN_ASE_1"/>
    <property type="match status" value="1"/>
</dbReference>
<protein>
    <submittedName>
        <fullName evidence="6">Asparaginase</fullName>
    </submittedName>
</protein>
<dbReference type="PIRSF" id="PIRSF001220">
    <property type="entry name" value="L-ASNase_gatD"/>
    <property type="match status" value="1"/>
</dbReference>
<comment type="similarity">
    <text evidence="1">Belongs to the asparaginase 1 family.</text>
</comment>
<reference evidence="6" key="1">
    <citation type="submission" date="2022-10" db="EMBL/GenBank/DDBJ databases">
        <title>Roseovarius pelagicus sp. nov., isolated from Arctic seawater.</title>
        <authorList>
            <person name="Hong Y.W."/>
            <person name="Hwang C.Y."/>
        </authorList>
    </citation>
    <scope>NUCLEOTIDE SEQUENCE</scope>
    <source>
        <strain evidence="6">HL-MP18</strain>
    </source>
</reference>
<dbReference type="InterPro" id="IPR027473">
    <property type="entry name" value="L-asparaginase_C"/>
</dbReference>